<dbReference type="AlphaFoldDB" id="A0ABD1J607"/>
<dbReference type="PRINTS" id="PR01830">
    <property type="entry name" value="TRACEAMINER"/>
</dbReference>
<protein>
    <recommendedName>
        <fullName evidence="13">G-protein coupled receptors family 1 profile domain-containing protein</fullName>
    </recommendedName>
</protein>
<comment type="caution">
    <text evidence="14">The sequence shown here is derived from an EMBL/GenBank/DDBJ whole genome shotgun (WGS) entry which is preliminary data.</text>
</comment>
<dbReference type="EMBL" id="JBHFQA010000019">
    <property type="protein sequence ID" value="KAL2082514.1"/>
    <property type="molecule type" value="Genomic_DNA"/>
</dbReference>
<keyword evidence="9" id="KW-0325">Glycoprotein</keyword>
<keyword evidence="6 12" id="KW-0472">Membrane</keyword>
<dbReference type="FunFam" id="1.20.1070.10:FF:000030">
    <property type="entry name" value="trace amine-associated receptor 1"/>
    <property type="match status" value="1"/>
</dbReference>
<comment type="similarity">
    <text evidence="11">Belongs to the G-protein coupled receptor 1 family.</text>
</comment>
<dbReference type="PROSITE" id="PS00237">
    <property type="entry name" value="G_PROTEIN_RECEP_F1_1"/>
    <property type="match status" value="1"/>
</dbReference>
<evidence type="ECO:0000313" key="15">
    <source>
        <dbReference type="Proteomes" id="UP001591681"/>
    </source>
</evidence>
<dbReference type="PRINTS" id="PR00237">
    <property type="entry name" value="GPCRRHODOPSN"/>
</dbReference>
<feature type="transmembrane region" description="Helical" evidence="12">
    <location>
        <begin position="67"/>
        <end position="88"/>
    </location>
</feature>
<dbReference type="GO" id="GO:0005886">
    <property type="term" value="C:plasma membrane"/>
    <property type="evidence" value="ECO:0007669"/>
    <property type="project" value="UniProtKB-SubCell"/>
</dbReference>
<keyword evidence="2" id="KW-1003">Cell membrane</keyword>
<proteinExistence type="inferred from homology"/>
<dbReference type="PROSITE" id="PS50262">
    <property type="entry name" value="G_PROTEIN_RECEP_F1_2"/>
    <property type="match status" value="1"/>
</dbReference>
<dbReference type="InterPro" id="IPR009132">
    <property type="entry name" value="TAAR_fam"/>
</dbReference>
<keyword evidence="4 12" id="KW-1133">Transmembrane helix</keyword>
<dbReference type="PANTHER" id="PTHR24249:SF417">
    <property type="entry name" value="TRACE AMINE-ASSOCIATED RECEPTOR 11"/>
    <property type="match status" value="1"/>
</dbReference>
<evidence type="ECO:0000313" key="14">
    <source>
        <dbReference type="EMBL" id="KAL2082514.1"/>
    </source>
</evidence>
<dbReference type="InterPro" id="IPR000276">
    <property type="entry name" value="GPCR_Rhodpsn"/>
</dbReference>
<evidence type="ECO:0000256" key="10">
    <source>
        <dbReference type="ARBA" id="ARBA00023224"/>
    </source>
</evidence>
<evidence type="ECO:0000256" key="7">
    <source>
        <dbReference type="ARBA" id="ARBA00023157"/>
    </source>
</evidence>
<evidence type="ECO:0000256" key="3">
    <source>
        <dbReference type="ARBA" id="ARBA00022692"/>
    </source>
</evidence>
<keyword evidence="7" id="KW-1015">Disulfide bond</keyword>
<dbReference type="SMART" id="SM01381">
    <property type="entry name" value="7TM_GPCR_Srsx"/>
    <property type="match status" value="1"/>
</dbReference>
<evidence type="ECO:0000256" key="12">
    <source>
        <dbReference type="SAM" id="Phobius"/>
    </source>
</evidence>
<dbReference type="PANTHER" id="PTHR24249">
    <property type="entry name" value="HISTAMINE RECEPTOR-RELATED G-PROTEIN COUPLED RECEPTOR"/>
    <property type="match status" value="1"/>
</dbReference>
<accession>A0ABD1J607</accession>
<dbReference type="InterPro" id="IPR050569">
    <property type="entry name" value="TAAR"/>
</dbReference>
<keyword evidence="15" id="KW-1185">Reference proteome</keyword>
<keyword evidence="10 11" id="KW-0807">Transducer</keyword>
<dbReference type="SUPFAM" id="SSF81321">
    <property type="entry name" value="Family A G protein-coupled receptor-like"/>
    <property type="match status" value="1"/>
</dbReference>
<evidence type="ECO:0000256" key="11">
    <source>
        <dbReference type="RuleBase" id="RU000688"/>
    </source>
</evidence>
<feature type="transmembrane region" description="Helical" evidence="12">
    <location>
        <begin position="108"/>
        <end position="130"/>
    </location>
</feature>
<comment type="subcellular location">
    <subcellularLocation>
        <location evidence="1">Cell membrane</location>
        <topology evidence="1">Multi-pass membrane protein</topology>
    </subcellularLocation>
</comment>
<feature type="domain" description="G-protein coupled receptors family 1 profile" evidence="13">
    <location>
        <begin position="47"/>
        <end position="307"/>
    </location>
</feature>
<dbReference type="Gene3D" id="1.20.1070.10">
    <property type="entry name" value="Rhodopsin 7-helix transmembrane proteins"/>
    <property type="match status" value="1"/>
</dbReference>
<feature type="transmembrane region" description="Helical" evidence="12">
    <location>
        <begin position="292"/>
        <end position="314"/>
    </location>
</feature>
<name>A0ABD1J607_9TELE</name>
<dbReference type="Pfam" id="PF00001">
    <property type="entry name" value="7tm_1"/>
    <property type="match status" value="1"/>
</dbReference>
<feature type="transmembrane region" description="Helical" evidence="12">
    <location>
        <begin position="142"/>
        <end position="167"/>
    </location>
</feature>
<gene>
    <name evidence="14" type="ORF">ACEWY4_022332</name>
</gene>
<evidence type="ECO:0000256" key="2">
    <source>
        <dbReference type="ARBA" id="ARBA00022475"/>
    </source>
</evidence>
<feature type="transmembrane region" description="Helical" evidence="12">
    <location>
        <begin position="199"/>
        <end position="218"/>
    </location>
</feature>
<evidence type="ECO:0000256" key="4">
    <source>
        <dbReference type="ARBA" id="ARBA00022989"/>
    </source>
</evidence>
<dbReference type="GO" id="GO:0004930">
    <property type="term" value="F:G protein-coupled receptor activity"/>
    <property type="evidence" value="ECO:0007669"/>
    <property type="project" value="UniProtKB-KW"/>
</dbReference>
<evidence type="ECO:0000256" key="6">
    <source>
        <dbReference type="ARBA" id="ARBA00023136"/>
    </source>
</evidence>
<sequence>MNISLSANVEFCYEALNVSCTRLTYPLSLRLPFYFFFVSTIIAIAGGNLLVMCTIVHFEQLQTPTNILIVSMSVADFLLGVIVMPPAMIEFLEKCWYFGDVLCKFHTAVDITLCNASVLHLTCISIDRFCAVSQPLQYKKRMTICVAFIMISVSWVLSAMFGFIVIFPPANTTHQDTEITQENCIGGCSGLHEKEARNVSYFFIFYFIPLTVMLSLYLRIFAIAIRQAHTIHVNKESNRDGKHNMTLADYKATKTLGIVIGVFLCCWTPFFICNVIDPVLDHSIPELLYESLMWVAYINSLFNPIIYTFSYSWFRKKFATLFKRQF</sequence>
<keyword evidence="5 11" id="KW-0297">G-protein coupled receptor</keyword>
<evidence type="ECO:0000256" key="8">
    <source>
        <dbReference type="ARBA" id="ARBA00023170"/>
    </source>
</evidence>
<dbReference type="InterPro" id="IPR017452">
    <property type="entry name" value="GPCR_Rhodpsn_7TM"/>
</dbReference>
<dbReference type="Proteomes" id="UP001591681">
    <property type="component" value="Unassembled WGS sequence"/>
</dbReference>
<evidence type="ECO:0000259" key="13">
    <source>
        <dbReference type="PROSITE" id="PS50262"/>
    </source>
</evidence>
<evidence type="ECO:0000256" key="1">
    <source>
        <dbReference type="ARBA" id="ARBA00004651"/>
    </source>
</evidence>
<feature type="transmembrane region" description="Helical" evidence="12">
    <location>
        <begin position="255"/>
        <end position="272"/>
    </location>
</feature>
<keyword evidence="3 11" id="KW-0812">Transmembrane</keyword>
<organism evidence="14 15">
    <name type="scientific">Coilia grayii</name>
    <name type="common">Gray's grenadier anchovy</name>
    <dbReference type="NCBI Taxonomy" id="363190"/>
    <lineage>
        <taxon>Eukaryota</taxon>
        <taxon>Metazoa</taxon>
        <taxon>Chordata</taxon>
        <taxon>Craniata</taxon>
        <taxon>Vertebrata</taxon>
        <taxon>Euteleostomi</taxon>
        <taxon>Actinopterygii</taxon>
        <taxon>Neopterygii</taxon>
        <taxon>Teleostei</taxon>
        <taxon>Clupei</taxon>
        <taxon>Clupeiformes</taxon>
        <taxon>Clupeoidei</taxon>
        <taxon>Engraulidae</taxon>
        <taxon>Coilinae</taxon>
        <taxon>Coilia</taxon>
    </lineage>
</organism>
<evidence type="ECO:0000256" key="9">
    <source>
        <dbReference type="ARBA" id="ARBA00023180"/>
    </source>
</evidence>
<reference evidence="14 15" key="1">
    <citation type="submission" date="2024-09" db="EMBL/GenBank/DDBJ databases">
        <title>A chromosome-level genome assembly of Gray's grenadier anchovy, Coilia grayii.</title>
        <authorList>
            <person name="Fu Z."/>
        </authorList>
    </citation>
    <scope>NUCLEOTIDE SEQUENCE [LARGE SCALE GENOMIC DNA]</scope>
    <source>
        <strain evidence="14">G4</strain>
        <tissue evidence="14">Muscle</tissue>
    </source>
</reference>
<feature type="transmembrane region" description="Helical" evidence="12">
    <location>
        <begin position="33"/>
        <end position="55"/>
    </location>
</feature>
<evidence type="ECO:0000256" key="5">
    <source>
        <dbReference type="ARBA" id="ARBA00023040"/>
    </source>
</evidence>
<keyword evidence="8 11" id="KW-0675">Receptor</keyword>